<dbReference type="RefSeq" id="WP_004890720.1">
    <property type="nucleotide sequence ID" value="NZ_BCMD01000012.1"/>
</dbReference>
<organism evidence="2 3">
    <name type="scientific">Acinetobacter schindleri</name>
    <dbReference type="NCBI Taxonomy" id="108981"/>
    <lineage>
        <taxon>Bacteria</taxon>
        <taxon>Pseudomonadati</taxon>
        <taxon>Pseudomonadota</taxon>
        <taxon>Gammaproteobacteria</taxon>
        <taxon>Moraxellales</taxon>
        <taxon>Moraxellaceae</taxon>
        <taxon>Acinetobacter</taxon>
    </lineage>
</organism>
<feature type="transmembrane region" description="Helical" evidence="1">
    <location>
        <begin position="164"/>
        <end position="188"/>
    </location>
</feature>
<dbReference type="Pfam" id="PF05656">
    <property type="entry name" value="DUF805"/>
    <property type="match status" value="1"/>
</dbReference>
<evidence type="ECO:0000313" key="2">
    <source>
        <dbReference type="EMBL" id="QIC68449.1"/>
    </source>
</evidence>
<gene>
    <name evidence="2" type="ORF">FSC10_14260</name>
</gene>
<proteinExistence type="predicted"/>
<keyword evidence="1" id="KW-0472">Membrane</keyword>
<dbReference type="PANTHER" id="PTHR34980">
    <property type="entry name" value="INNER MEMBRANE PROTEIN-RELATED-RELATED"/>
    <property type="match status" value="1"/>
</dbReference>
<dbReference type="GO" id="GO:0005886">
    <property type="term" value="C:plasma membrane"/>
    <property type="evidence" value="ECO:0007669"/>
    <property type="project" value="TreeGrafter"/>
</dbReference>
<evidence type="ECO:0000256" key="1">
    <source>
        <dbReference type="SAM" id="Phobius"/>
    </source>
</evidence>
<feature type="transmembrane region" description="Helical" evidence="1">
    <location>
        <begin position="121"/>
        <end position="143"/>
    </location>
</feature>
<keyword evidence="1" id="KW-1133">Transmembrane helix</keyword>
<protein>
    <submittedName>
        <fullName evidence="2">DUF805 domain-containing protein</fullName>
    </submittedName>
</protein>
<dbReference type="Proteomes" id="UP000503505">
    <property type="component" value="Chromosome"/>
</dbReference>
<reference evidence="2 3" key="1">
    <citation type="submission" date="2019-09" db="EMBL/GenBank/DDBJ databases">
        <title>Non-baumannii Acinetobacter spp. carrying blaNDM-1 isolated in China.</title>
        <authorList>
            <person name="Cui C."/>
            <person name="Chen C."/>
            <person name="Sun J."/>
            <person name="Liu Y."/>
        </authorList>
    </citation>
    <scope>NUCLEOTIDE SEQUENCE [LARGE SCALE GENOMIC DNA]</scope>
    <source>
        <strain evidence="2 3">HZE23-1</strain>
    </source>
</reference>
<dbReference type="EMBL" id="CP044463">
    <property type="protein sequence ID" value="QIC68449.1"/>
    <property type="molecule type" value="Genomic_DNA"/>
</dbReference>
<sequence>MFACFQLLELAQPMNSKDTSPFFSRSPAPSNDNPLSLEGRFGRLSFIGWYAFLHIIFFFASIALSLVSGIFSLTTLSLDNRQFVDALTGLAGLGYLLLVVFYLYFYIVVVARRLHDLNKSGWLMLLMLVPVVNILFIFYLLLARGTAGHNRFGAPRPTAVWEKILAWLIILLTVLSLFAASSMVSFMMGSGELESPQEVIQQGTEYF</sequence>
<accession>A0AAE6WY62</accession>
<keyword evidence="1" id="KW-0812">Transmembrane</keyword>
<dbReference type="PANTHER" id="PTHR34980:SF3">
    <property type="entry name" value="BLR8105 PROTEIN"/>
    <property type="match status" value="1"/>
</dbReference>
<name>A0AAE6WY62_9GAMM</name>
<dbReference type="InterPro" id="IPR008523">
    <property type="entry name" value="DUF805"/>
</dbReference>
<dbReference type="AlphaFoldDB" id="A0AAE6WY62"/>
<evidence type="ECO:0000313" key="3">
    <source>
        <dbReference type="Proteomes" id="UP000503505"/>
    </source>
</evidence>
<feature type="transmembrane region" description="Helical" evidence="1">
    <location>
        <begin position="83"/>
        <end position="109"/>
    </location>
</feature>
<feature type="transmembrane region" description="Helical" evidence="1">
    <location>
        <begin position="47"/>
        <end position="71"/>
    </location>
</feature>